<comment type="caution">
    <text evidence="1">The sequence shown here is derived from an EMBL/GenBank/DDBJ whole genome shotgun (WGS) entry which is preliminary data.</text>
</comment>
<dbReference type="Proteomes" id="UP000015347">
    <property type="component" value="Unassembled WGS sequence"/>
</dbReference>
<reference evidence="2" key="1">
    <citation type="journal article" date="2014" name="Stand. Genomic Sci.">
        <title>Genome sequence of the exopolysaccharide-producing Salipiger mucosus type strain (DSM 16094(T)), a moderately halophilic member of the Roseobacter clade.</title>
        <authorList>
            <person name="Riedel T."/>
            <person name="Spring S."/>
            <person name="Fiebig A."/>
            <person name="Petersen J."/>
            <person name="Kyrpides N.C."/>
            <person name="Goker M."/>
            <person name="Klenk H.P."/>
        </authorList>
    </citation>
    <scope>NUCLEOTIDE SEQUENCE [LARGE SCALE GENOMIC DNA]</scope>
    <source>
        <strain evidence="2">DSM 16094</strain>
    </source>
</reference>
<gene>
    <name evidence="1" type="ORF">Salmuc_02501</name>
</gene>
<name>S9QR72_9RHOB</name>
<dbReference type="AlphaFoldDB" id="S9QR72"/>
<organism evidence="1 2">
    <name type="scientific">Salipiger mucosus DSM 16094</name>
    <dbReference type="NCBI Taxonomy" id="1123237"/>
    <lineage>
        <taxon>Bacteria</taxon>
        <taxon>Pseudomonadati</taxon>
        <taxon>Pseudomonadota</taxon>
        <taxon>Alphaproteobacteria</taxon>
        <taxon>Rhodobacterales</taxon>
        <taxon>Roseobacteraceae</taxon>
        <taxon>Salipiger</taxon>
    </lineage>
</organism>
<protein>
    <submittedName>
        <fullName evidence="1">Uncharacterized protein</fullName>
    </submittedName>
</protein>
<dbReference type="HOGENOM" id="CLU_3348446_0_0_5"/>
<sequence>MVAVRVMVVVFRVFGHDRLLLTRHHIGLPVTGGSRAC</sequence>
<evidence type="ECO:0000313" key="2">
    <source>
        <dbReference type="Proteomes" id="UP000015347"/>
    </source>
</evidence>
<proteinExistence type="predicted"/>
<evidence type="ECO:0000313" key="1">
    <source>
        <dbReference type="EMBL" id="EPX82132.1"/>
    </source>
</evidence>
<accession>S9QR72</accession>
<keyword evidence="2" id="KW-1185">Reference proteome</keyword>
<dbReference type="EMBL" id="APVH01000027">
    <property type="protein sequence ID" value="EPX82132.1"/>
    <property type="molecule type" value="Genomic_DNA"/>
</dbReference>
<dbReference type="STRING" id="1123237.Salmuc_02501"/>